<reference evidence="2" key="1">
    <citation type="submission" date="2018-09" db="EMBL/GenBank/DDBJ databases">
        <authorList>
            <person name="Livingstone P.G."/>
            <person name="Whitworth D.E."/>
        </authorList>
    </citation>
    <scope>NUCLEOTIDE SEQUENCE [LARGE SCALE GENOMIC DNA]</scope>
    <source>
        <strain evidence="2">CA040B</strain>
    </source>
</reference>
<dbReference type="PROSITE" id="PS51257">
    <property type="entry name" value="PROKAR_LIPOPROTEIN"/>
    <property type="match status" value="1"/>
</dbReference>
<organism evidence="1 2">
    <name type="scientific">Corallococcus sicarius</name>
    <dbReference type="NCBI Taxonomy" id="2316726"/>
    <lineage>
        <taxon>Bacteria</taxon>
        <taxon>Pseudomonadati</taxon>
        <taxon>Myxococcota</taxon>
        <taxon>Myxococcia</taxon>
        <taxon>Myxococcales</taxon>
        <taxon>Cystobacterineae</taxon>
        <taxon>Myxococcaceae</taxon>
        <taxon>Corallococcus</taxon>
    </lineage>
</organism>
<comment type="caution">
    <text evidence="1">The sequence shown here is derived from an EMBL/GenBank/DDBJ whole genome shotgun (WGS) entry which is preliminary data.</text>
</comment>
<evidence type="ECO:0008006" key="3">
    <source>
        <dbReference type="Google" id="ProtNLM"/>
    </source>
</evidence>
<sequence length="450" mass="48111">MLPRWSLPLLLVVLTGCGSTTRAVRLDTGHGAPTVFTPRSGAAPVEMDADDFEEAVEALALAVRPSMRPQEAARHLFEVEPRSGSYLFDPRTRRVTPLGPSEHLEGGPPSADVELTRAYLRWCERTARSGDCLHLLVEGPSVTGDGRYALSMALAQGVVLDEMMDAFKDMADPQAMMTAVLWTWTTYMILLAVPEPFSKGVAAVMTASLIAYVGVDTFWTLIAGFKRLVEAADRATTFDELRAAGEHYGKVMGRNAARAFAMLATAAIGNTAAGLGSKVPMLPGAAQAAVQAEAQMGIRLAAVADVGTVAVSAETVTIALAPGAVTMAARGTGDGASAKARPSGYRTWSSFSGFKKARGPAGKNKEWHHIVEQTPGNVKRFGPPALHNTENIIPLDKSLHTDVSAFYSSIRRTITGSSTLTVRQWLSTQSYEAQRDFGLLAMENVAKGFW</sequence>
<keyword evidence="2" id="KW-1185">Reference proteome</keyword>
<dbReference type="AlphaFoldDB" id="A0A3A8NE49"/>
<accession>A0A3A8NE49</accession>
<gene>
    <name evidence="1" type="ORF">D7X12_16120</name>
</gene>
<evidence type="ECO:0000313" key="2">
    <source>
        <dbReference type="Proteomes" id="UP000273405"/>
    </source>
</evidence>
<protein>
    <recommendedName>
        <fullName evidence="3">Lipoprotein</fullName>
    </recommendedName>
</protein>
<dbReference type="Proteomes" id="UP000273405">
    <property type="component" value="Unassembled WGS sequence"/>
</dbReference>
<evidence type="ECO:0000313" key="1">
    <source>
        <dbReference type="EMBL" id="RKH42273.1"/>
    </source>
</evidence>
<proteinExistence type="predicted"/>
<dbReference type="EMBL" id="RAWG01000090">
    <property type="protein sequence ID" value="RKH42273.1"/>
    <property type="molecule type" value="Genomic_DNA"/>
</dbReference>
<dbReference type="OrthoDB" id="5487210at2"/>
<name>A0A3A8NE49_9BACT</name>